<feature type="domain" description="Response regulatory" evidence="6">
    <location>
        <begin position="6"/>
        <end position="123"/>
    </location>
</feature>
<name>A0A7V4E3N3_UNCW3</name>
<dbReference type="HAMAP" id="MF_00099">
    <property type="entry name" value="CheB_chemtxs"/>
    <property type="match status" value="1"/>
</dbReference>
<keyword evidence="1 3" id="KW-0378">Hydrolase</keyword>
<dbReference type="GO" id="GO:0000156">
    <property type="term" value="F:phosphorelay response regulator activity"/>
    <property type="evidence" value="ECO:0007669"/>
    <property type="project" value="InterPro"/>
</dbReference>
<dbReference type="InterPro" id="IPR001789">
    <property type="entry name" value="Sig_transdc_resp-reg_receiver"/>
</dbReference>
<feature type="domain" description="CheB-type methylesterase" evidence="7">
    <location>
        <begin position="160"/>
        <end position="342"/>
    </location>
</feature>
<accession>A0A7V4E3N3</accession>
<comment type="PTM">
    <text evidence="3">Phosphorylated by CheA. Phosphorylation of the N-terminal regulatory domain activates the methylesterase activity.</text>
</comment>
<dbReference type="EC" id="3.5.1.44" evidence="3"/>
<dbReference type="PANTHER" id="PTHR42872:SF3">
    <property type="entry name" value="PROTEIN-GLUTAMATE METHYLESTERASE_PROTEIN-GLUTAMINE GLUTAMINASE 1"/>
    <property type="match status" value="1"/>
</dbReference>
<proteinExistence type="inferred from homology"/>
<comment type="function">
    <text evidence="3">Involved in chemotaxis. Part of a chemotaxis signal transduction system that modulates chemotaxis in response to various stimuli. Catalyzes the demethylation of specific methylglutamate residues introduced into the chemoreceptors (methyl-accepting chemotaxis proteins or MCP) by CheR. Also mediates the irreversible deamidation of specific glutamine residues to glutamic acid.</text>
</comment>
<dbReference type="InterPro" id="IPR011006">
    <property type="entry name" value="CheY-like_superfamily"/>
</dbReference>
<evidence type="ECO:0000259" key="6">
    <source>
        <dbReference type="PROSITE" id="PS50110"/>
    </source>
</evidence>
<dbReference type="NCBIfam" id="NF001965">
    <property type="entry name" value="PRK00742.1"/>
    <property type="match status" value="1"/>
</dbReference>
<comment type="subcellular location">
    <subcellularLocation>
        <location evidence="3">Cytoplasm</location>
    </subcellularLocation>
</comment>
<dbReference type="SMART" id="SM00448">
    <property type="entry name" value="REC"/>
    <property type="match status" value="1"/>
</dbReference>
<keyword evidence="3" id="KW-0963">Cytoplasm</keyword>
<dbReference type="SUPFAM" id="SSF52738">
    <property type="entry name" value="Methylesterase CheB, C-terminal domain"/>
    <property type="match status" value="1"/>
</dbReference>
<dbReference type="CDD" id="cd17541">
    <property type="entry name" value="REC_CheB-like"/>
    <property type="match status" value="1"/>
</dbReference>
<comment type="similarity">
    <text evidence="3">Belongs to the CheB family.</text>
</comment>
<evidence type="ECO:0000256" key="3">
    <source>
        <dbReference type="HAMAP-Rule" id="MF_00099"/>
    </source>
</evidence>
<comment type="catalytic activity">
    <reaction evidence="3">
        <text>L-glutaminyl-[protein] + H2O = L-glutamyl-[protein] + NH4(+)</text>
        <dbReference type="Rhea" id="RHEA:16441"/>
        <dbReference type="Rhea" id="RHEA-COMP:10207"/>
        <dbReference type="Rhea" id="RHEA-COMP:10208"/>
        <dbReference type="ChEBI" id="CHEBI:15377"/>
        <dbReference type="ChEBI" id="CHEBI:28938"/>
        <dbReference type="ChEBI" id="CHEBI:29973"/>
        <dbReference type="ChEBI" id="CHEBI:30011"/>
        <dbReference type="EC" id="3.5.1.44"/>
    </reaction>
</comment>
<dbReference type="Gene3D" id="3.40.50.2300">
    <property type="match status" value="1"/>
</dbReference>
<dbReference type="Gene3D" id="3.40.50.180">
    <property type="entry name" value="Methylesterase CheB, C-terminal domain"/>
    <property type="match status" value="1"/>
</dbReference>
<protein>
    <recommendedName>
        <fullName evidence="3">Protein-glutamate methylesterase/protein-glutamine glutaminase</fullName>
        <ecNumber evidence="3">3.1.1.61</ecNumber>
        <ecNumber evidence="3">3.5.1.44</ecNumber>
    </recommendedName>
</protein>
<feature type="active site" evidence="3 4">
    <location>
        <position position="288"/>
    </location>
</feature>
<feature type="active site" evidence="3 4">
    <location>
        <position position="165"/>
    </location>
</feature>
<dbReference type="EMBL" id="DTDP01000178">
    <property type="protein sequence ID" value="HGK54137.1"/>
    <property type="molecule type" value="Genomic_DNA"/>
</dbReference>
<dbReference type="GO" id="GO:0006935">
    <property type="term" value="P:chemotaxis"/>
    <property type="evidence" value="ECO:0007669"/>
    <property type="project" value="UniProtKB-UniRule"/>
</dbReference>
<reference evidence="8" key="1">
    <citation type="journal article" date="2020" name="mSystems">
        <title>Genome- and Community-Level Interaction Insights into Carbon Utilization and Element Cycling Functions of Hydrothermarchaeota in Hydrothermal Sediment.</title>
        <authorList>
            <person name="Zhou Z."/>
            <person name="Liu Y."/>
            <person name="Xu W."/>
            <person name="Pan J."/>
            <person name="Luo Z.H."/>
            <person name="Li M."/>
        </authorList>
    </citation>
    <scope>NUCLEOTIDE SEQUENCE [LARGE SCALE GENOMIC DNA]</scope>
    <source>
        <strain evidence="8">SpSt-695</strain>
    </source>
</reference>
<dbReference type="CDD" id="cd16432">
    <property type="entry name" value="CheB_Rec"/>
    <property type="match status" value="1"/>
</dbReference>
<dbReference type="PROSITE" id="PS50122">
    <property type="entry name" value="CHEB"/>
    <property type="match status" value="1"/>
</dbReference>
<dbReference type="PIRSF" id="PIRSF000876">
    <property type="entry name" value="RR_chemtxs_CheB"/>
    <property type="match status" value="1"/>
</dbReference>
<dbReference type="Pfam" id="PF00072">
    <property type="entry name" value="Response_reg"/>
    <property type="match status" value="1"/>
</dbReference>
<dbReference type="InterPro" id="IPR035909">
    <property type="entry name" value="CheB_C"/>
</dbReference>
<dbReference type="GO" id="GO:0005737">
    <property type="term" value="C:cytoplasm"/>
    <property type="evidence" value="ECO:0007669"/>
    <property type="project" value="UniProtKB-SubCell"/>
</dbReference>
<comment type="catalytic activity">
    <reaction evidence="2 3">
        <text>[protein]-L-glutamate 5-O-methyl ester + H2O = L-glutamyl-[protein] + methanol + H(+)</text>
        <dbReference type="Rhea" id="RHEA:23236"/>
        <dbReference type="Rhea" id="RHEA-COMP:10208"/>
        <dbReference type="Rhea" id="RHEA-COMP:10311"/>
        <dbReference type="ChEBI" id="CHEBI:15377"/>
        <dbReference type="ChEBI" id="CHEBI:15378"/>
        <dbReference type="ChEBI" id="CHEBI:17790"/>
        <dbReference type="ChEBI" id="CHEBI:29973"/>
        <dbReference type="ChEBI" id="CHEBI:82795"/>
        <dbReference type="EC" id="3.1.1.61"/>
    </reaction>
</comment>
<feature type="active site" evidence="3 4">
    <location>
        <position position="192"/>
    </location>
</feature>
<evidence type="ECO:0000259" key="7">
    <source>
        <dbReference type="PROSITE" id="PS50122"/>
    </source>
</evidence>
<dbReference type="AlphaFoldDB" id="A0A7V4E3N3"/>
<evidence type="ECO:0000256" key="4">
    <source>
        <dbReference type="PROSITE-ProRule" id="PRU00050"/>
    </source>
</evidence>
<dbReference type="PANTHER" id="PTHR42872">
    <property type="entry name" value="PROTEIN-GLUTAMATE METHYLESTERASE/PROTEIN-GLUTAMINE GLUTAMINASE"/>
    <property type="match status" value="1"/>
</dbReference>
<keyword evidence="3 5" id="KW-0597">Phosphoprotein</keyword>
<dbReference type="GO" id="GO:0050568">
    <property type="term" value="F:protein-glutamine glutaminase activity"/>
    <property type="evidence" value="ECO:0007669"/>
    <property type="project" value="UniProtKB-UniRule"/>
</dbReference>
<dbReference type="GO" id="GO:0008984">
    <property type="term" value="F:protein-glutamate methylesterase activity"/>
    <property type="evidence" value="ECO:0007669"/>
    <property type="project" value="UniProtKB-UniRule"/>
</dbReference>
<dbReference type="Pfam" id="PF01339">
    <property type="entry name" value="CheB_methylest"/>
    <property type="match status" value="1"/>
</dbReference>
<dbReference type="InterPro" id="IPR008248">
    <property type="entry name" value="CheB-like"/>
</dbReference>
<dbReference type="EC" id="3.1.1.61" evidence="3"/>
<evidence type="ECO:0000256" key="1">
    <source>
        <dbReference type="ARBA" id="ARBA00022801"/>
    </source>
</evidence>
<dbReference type="PROSITE" id="PS50110">
    <property type="entry name" value="RESPONSE_REGULATORY"/>
    <property type="match status" value="1"/>
</dbReference>
<keyword evidence="3 4" id="KW-0145">Chemotaxis</keyword>
<dbReference type="InterPro" id="IPR000673">
    <property type="entry name" value="Sig_transdc_resp-reg_Me-estase"/>
</dbReference>
<gene>
    <name evidence="3" type="primary">cheB</name>
    <name evidence="8" type="ORF">ENU72_03845</name>
</gene>
<evidence type="ECO:0000256" key="2">
    <source>
        <dbReference type="ARBA" id="ARBA00048267"/>
    </source>
</evidence>
<evidence type="ECO:0000256" key="5">
    <source>
        <dbReference type="PROSITE-ProRule" id="PRU00169"/>
    </source>
</evidence>
<evidence type="ECO:0000313" key="8">
    <source>
        <dbReference type="EMBL" id="HGK54137.1"/>
    </source>
</evidence>
<comment type="domain">
    <text evidence="3">Contains a C-terminal catalytic domain, and an N-terminal region which modulates catalytic activity.</text>
</comment>
<feature type="modified residue" description="4-aspartylphosphate" evidence="3 5">
    <location>
        <position position="57"/>
    </location>
</feature>
<organism evidence="8">
    <name type="scientific">candidate division WOR-3 bacterium</name>
    <dbReference type="NCBI Taxonomy" id="2052148"/>
    <lineage>
        <taxon>Bacteria</taxon>
        <taxon>Bacteria division WOR-3</taxon>
    </lineage>
</organism>
<sequence>MKEKIKVLIVDDSFLMRRLLRDILEEDPDIEVVGTARDGKEALKLLRNLEVDVITLDYEMPDMNGIEVLEKIMKYKPVPCIMVSAYTKEGAKITLEALSRGAFDFVPKPSGELSLDIIKIKDELIDKIKSAKKVRMERIKFEYEEIETLPCRGSLNISCVGIASSTGGTVLIEYIIKNLPSNLGIPFFIVQHMPPLFTLKFAERLNEITGKKVKETEDKEEVKKDIFYIAKGGVHVILEKKGKNVYISHKDFPARNGVKPSADYLFESMAEIYGEKACAIILTGMGRDGVDGAKKIKEKGGYVWVQSKETCLIFGMPRNAIKEKIVDMVLSPEEIVKNLAKI</sequence>
<comment type="caution">
    <text evidence="8">The sequence shown here is derived from an EMBL/GenBank/DDBJ whole genome shotgun (WGS) entry which is preliminary data.</text>
</comment>
<dbReference type="SUPFAM" id="SSF52172">
    <property type="entry name" value="CheY-like"/>
    <property type="match status" value="1"/>
</dbReference>